<comment type="catalytic activity">
    <reaction evidence="1">
        <text>S-ubiquitinyl-[E2 ubiquitin-conjugating enzyme]-L-cysteine + [acceptor protein]-L-lysine = [E2 ubiquitin-conjugating enzyme]-L-cysteine + N(6)-ubiquitinyl-[acceptor protein]-L-lysine.</text>
        <dbReference type="EC" id="2.3.2.26"/>
    </reaction>
</comment>
<gene>
    <name evidence="13" type="ORF">QYM36_019994</name>
</gene>
<feature type="region of interest" description="Disordered" evidence="11">
    <location>
        <begin position="60"/>
        <end position="85"/>
    </location>
</feature>
<keyword evidence="9" id="KW-0325">Glycoprotein</keyword>
<keyword evidence="5" id="KW-0812">Transmembrane</keyword>
<evidence type="ECO:0000256" key="10">
    <source>
        <dbReference type="PROSITE-ProRule" id="PRU00104"/>
    </source>
</evidence>
<dbReference type="GO" id="GO:0061630">
    <property type="term" value="F:ubiquitin protein ligase activity"/>
    <property type="evidence" value="ECO:0007669"/>
    <property type="project" value="UniProtKB-EC"/>
</dbReference>
<dbReference type="GO" id="GO:0016020">
    <property type="term" value="C:membrane"/>
    <property type="evidence" value="ECO:0007669"/>
    <property type="project" value="UniProtKB-SubCell"/>
</dbReference>
<evidence type="ECO:0000256" key="4">
    <source>
        <dbReference type="ARBA" id="ARBA00022679"/>
    </source>
</evidence>
<feature type="compositionally biased region" description="Polar residues" evidence="11">
    <location>
        <begin position="109"/>
        <end position="119"/>
    </location>
</feature>
<evidence type="ECO:0000256" key="7">
    <source>
        <dbReference type="ARBA" id="ARBA00022989"/>
    </source>
</evidence>
<dbReference type="Proteomes" id="UP001187531">
    <property type="component" value="Unassembled WGS sequence"/>
</dbReference>
<evidence type="ECO:0000256" key="11">
    <source>
        <dbReference type="SAM" id="MobiDB-lite"/>
    </source>
</evidence>
<dbReference type="InterPro" id="IPR044611">
    <property type="entry name" value="E3A/B/C-like"/>
</dbReference>
<dbReference type="EMBL" id="JAVRJZ010005541">
    <property type="protein sequence ID" value="KAK2701351.1"/>
    <property type="molecule type" value="Genomic_DNA"/>
</dbReference>
<feature type="domain" description="HECT" evidence="12">
    <location>
        <begin position="178"/>
        <end position="475"/>
    </location>
</feature>
<dbReference type="Gene3D" id="3.30.2160.10">
    <property type="entry name" value="Hect, E3 ligase catalytic domain"/>
    <property type="match status" value="1"/>
</dbReference>
<proteinExistence type="predicted"/>
<evidence type="ECO:0000256" key="8">
    <source>
        <dbReference type="ARBA" id="ARBA00023136"/>
    </source>
</evidence>
<dbReference type="PANTHER" id="PTHR45700">
    <property type="entry name" value="UBIQUITIN-PROTEIN LIGASE E3C"/>
    <property type="match status" value="1"/>
</dbReference>
<dbReference type="CDD" id="cd00078">
    <property type="entry name" value="HECTc"/>
    <property type="match status" value="1"/>
</dbReference>
<keyword evidence="8" id="KW-0472">Membrane</keyword>
<evidence type="ECO:0000256" key="2">
    <source>
        <dbReference type="ARBA" id="ARBA00004479"/>
    </source>
</evidence>
<reference evidence="13" key="1">
    <citation type="submission" date="2023-07" db="EMBL/GenBank/DDBJ databases">
        <title>Chromosome-level genome assembly of Artemia franciscana.</title>
        <authorList>
            <person name="Jo E."/>
        </authorList>
    </citation>
    <scope>NUCLEOTIDE SEQUENCE</scope>
    <source>
        <tissue evidence="13">Whole body</tissue>
    </source>
</reference>
<dbReference type="SMART" id="SM00119">
    <property type="entry name" value="HECTc"/>
    <property type="match status" value="1"/>
</dbReference>
<dbReference type="InterPro" id="IPR035983">
    <property type="entry name" value="Hect_E3_ubiquitin_ligase"/>
</dbReference>
<feature type="active site" description="Glycyl thioester intermediate" evidence="10">
    <location>
        <position position="443"/>
    </location>
</feature>
<evidence type="ECO:0000256" key="9">
    <source>
        <dbReference type="ARBA" id="ARBA00023180"/>
    </source>
</evidence>
<evidence type="ECO:0000256" key="1">
    <source>
        <dbReference type="ARBA" id="ARBA00000885"/>
    </source>
</evidence>
<keyword evidence="6 10" id="KW-0833">Ubl conjugation pathway</keyword>
<evidence type="ECO:0000256" key="3">
    <source>
        <dbReference type="ARBA" id="ARBA00012485"/>
    </source>
</evidence>
<dbReference type="Pfam" id="PF06583">
    <property type="entry name" value="Neogenin_C"/>
    <property type="match status" value="1"/>
</dbReference>
<feature type="compositionally biased region" description="Low complexity" evidence="11">
    <location>
        <begin position="66"/>
        <end position="83"/>
    </location>
</feature>
<name>A0AA88KSV8_ARTSF</name>
<dbReference type="AlphaFoldDB" id="A0AA88KSV8"/>
<keyword evidence="14" id="KW-1185">Reference proteome</keyword>
<evidence type="ECO:0000256" key="5">
    <source>
        <dbReference type="ARBA" id="ARBA00022692"/>
    </source>
</evidence>
<keyword evidence="4" id="KW-0808">Transferase</keyword>
<dbReference type="SUPFAM" id="SSF56204">
    <property type="entry name" value="Hect, E3 ligase catalytic domain"/>
    <property type="match status" value="1"/>
</dbReference>
<dbReference type="GO" id="GO:0000209">
    <property type="term" value="P:protein polyubiquitination"/>
    <property type="evidence" value="ECO:0007669"/>
    <property type="project" value="InterPro"/>
</dbReference>
<evidence type="ECO:0000256" key="6">
    <source>
        <dbReference type="ARBA" id="ARBA00022786"/>
    </source>
</evidence>
<dbReference type="Pfam" id="PF00632">
    <property type="entry name" value="HECT"/>
    <property type="match status" value="1"/>
</dbReference>
<dbReference type="FunFam" id="3.30.2410.10:FF:000003">
    <property type="entry name" value="probable E3 ubiquitin-protein ligase HERC4 isoform X1"/>
    <property type="match status" value="1"/>
</dbReference>
<dbReference type="GO" id="GO:0009966">
    <property type="term" value="P:regulation of signal transduction"/>
    <property type="evidence" value="ECO:0007669"/>
    <property type="project" value="UniProtKB-ARBA"/>
</dbReference>
<organism evidence="13 14">
    <name type="scientific">Artemia franciscana</name>
    <name type="common">Brine shrimp</name>
    <name type="synonym">Artemia sanfranciscana</name>
    <dbReference type="NCBI Taxonomy" id="6661"/>
    <lineage>
        <taxon>Eukaryota</taxon>
        <taxon>Metazoa</taxon>
        <taxon>Ecdysozoa</taxon>
        <taxon>Arthropoda</taxon>
        <taxon>Crustacea</taxon>
        <taxon>Branchiopoda</taxon>
        <taxon>Anostraca</taxon>
        <taxon>Artemiidae</taxon>
        <taxon>Artemia</taxon>
    </lineage>
</organism>
<comment type="subcellular location">
    <subcellularLocation>
        <location evidence="2">Membrane</location>
        <topology evidence="2">Single-pass type I membrane protein</topology>
    </subcellularLocation>
</comment>
<dbReference type="PROSITE" id="PS50237">
    <property type="entry name" value="HECT"/>
    <property type="match status" value="1"/>
</dbReference>
<feature type="region of interest" description="Disordered" evidence="11">
    <location>
        <begin position="109"/>
        <end position="149"/>
    </location>
</feature>
<accession>A0AA88KSV8</accession>
<keyword evidence="7" id="KW-1133">Transmembrane helix</keyword>
<comment type="caution">
    <text evidence="13">The sequence shown here is derived from an EMBL/GenBank/DDBJ whole genome shotgun (WGS) entry which is preliminary data.</text>
</comment>
<evidence type="ECO:0000313" key="13">
    <source>
        <dbReference type="EMBL" id="KAK2701351.1"/>
    </source>
</evidence>
<dbReference type="InterPro" id="IPR000569">
    <property type="entry name" value="HECT_dom"/>
</dbReference>
<sequence>MHLENPPDLWIHLDKMEMRTLDKQRSGYQSTVDPLPRLSQDLDSIDGGIYATGLRANDSLDRRGYSSAGDSVSDISRSSNNSGYRKARRTKPLMLLILTQLPRDCVSTPIPTAVSQPSTLEGRAFGGPSARTVSQPGGRMTTGLNDTGYNTQSSYDSRSSIAGIPASVPSVIHQTSAYRQVLSILNITVKFAGEEADDLGEVRKEFFISILRDILDPKYGMFEEYEETRIIWFSEFTFEHESTYSLVGLLYVADLSPKIHKSLISILEYEGDDFEETFSLTFDMQHEVFCEVITVPLKPGLEGTPVTQSNKHEYVDLYADYLLNKSIEKQYDYFHKAFHKVCGGNVLGLFQSWELLELVVGSENYDWHELQRSAEYRNGYSADHPTIKLFWEVFHELKPEEKKNFLKFLTGSDRVPILGMKSVKICIQPTGGGDAFLPVAHTCFNLLDLPQYHTKEKLRYKLLQSIQCTEGFALA</sequence>
<dbReference type="Gene3D" id="3.30.2410.10">
    <property type="entry name" value="Hect, E3 ligase catalytic domain"/>
    <property type="match status" value="1"/>
</dbReference>
<protein>
    <recommendedName>
        <fullName evidence="3">HECT-type E3 ubiquitin transferase</fullName>
        <ecNumber evidence="3">2.3.2.26</ecNumber>
    </recommendedName>
</protein>
<dbReference type="InterPro" id="IPR010560">
    <property type="entry name" value="Neogenin_C"/>
</dbReference>
<evidence type="ECO:0000259" key="12">
    <source>
        <dbReference type="PROSITE" id="PS50237"/>
    </source>
</evidence>
<dbReference type="Gene3D" id="3.90.1750.10">
    <property type="entry name" value="Hect, E3 ligase catalytic domains"/>
    <property type="match status" value="2"/>
</dbReference>
<evidence type="ECO:0000313" key="14">
    <source>
        <dbReference type="Proteomes" id="UP001187531"/>
    </source>
</evidence>
<dbReference type="EC" id="2.3.2.26" evidence="3"/>